<dbReference type="EMBL" id="OU503045">
    <property type="protein sequence ID" value="CAI9769551.1"/>
    <property type="molecule type" value="Genomic_DNA"/>
</dbReference>
<dbReference type="Pfam" id="PF05686">
    <property type="entry name" value="Glyco_transf_90"/>
    <property type="match status" value="2"/>
</dbReference>
<reference evidence="2" key="1">
    <citation type="submission" date="2023-05" db="EMBL/GenBank/DDBJ databases">
        <authorList>
            <person name="Huff M."/>
        </authorList>
    </citation>
    <scope>NUCLEOTIDE SEQUENCE</scope>
</reference>
<evidence type="ECO:0000259" key="1">
    <source>
        <dbReference type="SMART" id="SM00672"/>
    </source>
</evidence>
<name>A0AAD1ZKS0_9LAMI</name>
<accession>A0AAD1ZKS0</accession>
<dbReference type="AlphaFoldDB" id="A0AAD1ZKS0"/>
<dbReference type="InterPro" id="IPR006598">
    <property type="entry name" value="CAP10"/>
</dbReference>
<gene>
    <name evidence="2" type="ORF">FPE_LOCUS16739</name>
</gene>
<proteinExistence type="predicted"/>
<feature type="domain" description="Glycosyl transferase CAP10" evidence="1">
    <location>
        <begin position="239"/>
        <end position="436"/>
    </location>
</feature>
<sequence length="518" mass="60496">MIEKAKQKAHINIVIMNGRMYIEKFKEAFQTRDTVTIWGILQLLRLYPGKLPDLDLMFECGDTPKIRKQDYARSNAAYPLPPLFHYCGDDSSFDIVFPDWSFWGWPELNIKPWDILKKDLQEGNSRIKWSDRETYAYWKGNAKVSAARYELVKCNASEWNTRIDQVDWGHEIKHGFETADLASQCTYRYKIYAEGVAWSAQEIGKTGSKYVQEQLRMKYVYDYMFHLLNEYSKLQKYKPTVPKGAVEVCTETMVCSVEGLMKKFRIDSMVKDPADSSPCTMPSSYYPAELEDFLEMKENLTKQVQDWGYEIKHGFETADLASQCTHRYKIYAEGVAWSVSEKYILACDSMSLMINSRYYDFFTRSLLPTIHYWPINEKDKCKSIKFAVKWGNKHMKKAQEIGKTGSKYVQEKLRMKYVYDYMFHSLNEYSKLQKYKPTVPKGAVEVCSETMVCSVEGSMKKFRIDSMVKDRADSSPCTMPSSYYPTELEDFLEMKENLTKQVRMLEENESIGISTIKI</sequence>
<feature type="domain" description="Glycosyl transferase CAP10" evidence="1">
    <location>
        <begin position="50"/>
        <end position="238"/>
    </location>
</feature>
<organism evidence="2 3">
    <name type="scientific">Fraxinus pennsylvanica</name>
    <dbReference type="NCBI Taxonomy" id="56036"/>
    <lineage>
        <taxon>Eukaryota</taxon>
        <taxon>Viridiplantae</taxon>
        <taxon>Streptophyta</taxon>
        <taxon>Embryophyta</taxon>
        <taxon>Tracheophyta</taxon>
        <taxon>Spermatophyta</taxon>
        <taxon>Magnoliopsida</taxon>
        <taxon>eudicotyledons</taxon>
        <taxon>Gunneridae</taxon>
        <taxon>Pentapetalae</taxon>
        <taxon>asterids</taxon>
        <taxon>lamiids</taxon>
        <taxon>Lamiales</taxon>
        <taxon>Oleaceae</taxon>
        <taxon>Oleeae</taxon>
        <taxon>Fraxinus</taxon>
    </lineage>
</organism>
<evidence type="ECO:0000313" key="2">
    <source>
        <dbReference type="EMBL" id="CAI9769551.1"/>
    </source>
</evidence>
<dbReference type="SMART" id="SM00672">
    <property type="entry name" value="CAP10"/>
    <property type="match status" value="2"/>
</dbReference>
<dbReference type="Proteomes" id="UP000834106">
    <property type="component" value="Chromosome 10"/>
</dbReference>
<dbReference type="PANTHER" id="PTHR12203:SF108">
    <property type="entry name" value="O-GLUCOSYLTRANSFERASE RUMI HOMOLOG"/>
    <property type="match status" value="1"/>
</dbReference>
<protein>
    <recommendedName>
        <fullName evidence="1">Glycosyl transferase CAP10 domain-containing protein</fullName>
    </recommendedName>
</protein>
<evidence type="ECO:0000313" key="3">
    <source>
        <dbReference type="Proteomes" id="UP000834106"/>
    </source>
</evidence>
<dbReference type="InterPro" id="IPR051091">
    <property type="entry name" value="O-Glucosyltr/Glycosyltrsf_90"/>
</dbReference>
<keyword evidence="3" id="KW-1185">Reference proteome</keyword>
<dbReference type="PANTHER" id="PTHR12203">
    <property type="entry name" value="KDEL LYS-ASP-GLU-LEU CONTAINING - RELATED"/>
    <property type="match status" value="1"/>
</dbReference>